<proteinExistence type="predicted"/>
<feature type="non-terminal residue" evidence="1">
    <location>
        <position position="1"/>
    </location>
</feature>
<accession>A0A0B7BGH9</accession>
<dbReference type="EMBL" id="HACG01044425">
    <property type="protein sequence ID" value="CEK91290.1"/>
    <property type="molecule type" value="Transcribed_RNA"/>
</dbReference>
<evidence type="ECO:0000313" key="1">
    <source>
        <dbReference type="EMBL" id="CEK91290.1"/>
    </source>
</evidence>
<name>A0A0B7BGH9_9EUPU</name>
<sequence length="67" mass="7361">LKRAGWKAASRQNSLEKIKNKIPTKISSPSSRLHRVPSPELQSSCTAAVIFLCKKEIGAHMVMSLSI</sequence>
<dbReference type="AlphaFoldDB" id="A0A0B7BGH9"/>
<reference evidence="1" key="1">
    <citation type="submission" date="2014-12" db="EMBL/GenBank/DDBJ databases">
        <title>Insight into the proteome of Arion vulgaris.</title>
        <authorList>
            <person name="Aradska J."/>
            <person name="Bulat T."/>
            <person name="Smidak R."/>
            <person name="Sarate P."/>
            <person name="Gangsoo J."/>
            <person name="Sialana F."/>
            <person name="Bilban M."/>
            <person name="Lubec G."/>
        </authorList>
    </citation>
    <scope>NUCLEOTIDE SEQUENCE</scope>
    <source>
        <tissue evidence="1">Skin</tissue>
    </source>
</reference>
<gene>
    <name evidence="1" type="primary">ORF182016</name>
</gene>
<protein>
    <submittedName>
        <fullName evidence="1">Uncharacterized protein</fullName>
    </submittedName>
</protein>
<organism evidence="1">
    <name type="scientific">Arion vulgaris</name>
    <dbReference type="NCBI Taxonomy" id="1028688"/>
    <lineage>
        <taxon>Eukaryota</taxon>
        <taxon>Metazoa</taxon>
        <taxon>Spiralia</taxon>
        <taxon>Lophotrochozoa</taxon>
        <taxon>Mollusca</taxon>
        <taxon>Gastropoda</taxon>
        <taxon>Heterobranchia</taxon>
        <taxon>Euthyneura</taxon>
        <taxon>Panpulmonata</taxon>
        <taxon>Eupulmonata</taxon>
        <taxon>Stylommatophora</taxon>
        <taxon>Helicina</taxon>
        <taxon>Arionoidea</taxon>
        <taxon>Arionidae</taxon>
        <taxon>Arion</taxon>
    </lineage>
</organism>
<feature type="non-terminal residue" evidence="1">
    <location>
        <position position="67"/>
    </location>
</feature>